<dbReference type="EMBL" id="JBHTGQ010000041">
    <property type="protein sequence ID" value="MFC7751337.1"/>
    <property type="molecule type" value="Genomic_DNA"/>
</dbReference>
<keyword evidence="2" id="KW-1185">Reference proteome</keyword>
<organism evidence="1 2">
    <name type="scientific">Paenibacillus thermoaerophilus</name>
    <dbReference type="NCBI Taxonomy" id="1215385"/>
    <lineage>
        <taxon>Bacteria</taxon>
        <taxon>Bacillati</taxon>
        <taxon>Bacillota</taxon>
        <taxon>Bacilli</taxon>
        <taxon>Bacillales</taxon>
        <taxon>Paenibacillaceae</taxon>
        <taxon>Paenibacillus</taxon>
    </lineage>
</organism>
<evidence type="ECO:0000313" key="2">
    <source>
        <dbReference type="Proteomes" id="UP001596528"/>
    </source>
</evidence>
<accession>A0ABW2V9L6</accession>
<dbReference type="RefSeq" id="WP_138788555.1">
    <property type="nucleotide sequence ID" value="NZ_JBHTGQ010000041.1"/>
</dbReference>
<dbReference type="Proteomes" id="UP001596528">
    <property type="component" value="Unassembled WGS sequence"/>
</dbReference>
<name>A0ABW2V9L6_9BACL</name>
<reference evidence="2" key="1">
    <citation type="journal article" date="2019" name="Int. J. Syst. Evol. Microbiol.">
        <title>The Global Catalogue of Microorganisms (GCM) 10K type strain sequencing project: providing services to taxonomists for standard genome sequencing and annotation.</title>
        <authorList>
            <consortium name="The Broad Institute Genomics Platform"/>
            <consortium name="The Broad Institute Genome Sequencing Center for Infectious Disease"/>
            <person name="Wu L."/>
            <person name="Ma J."/>
        </authorList>
    </citation>
    <scope>NUCLEOTIDE SEQUENCE [LARGE SCALE GENOMIC DNA]</scope>
    <source>
        <strain evidence="2">JCM 18657</strain>
    </source>
</reference>
<gene>
    <name evidence="1" type="ORF">ACFQWB_15565</name>
</gene>
<sequence>MYRLLTPGGEIRVYPTVTLRWEPYPLLDPVLEPIREAGAIVDMRQGRLPFMPKPSPILVVRKPD</sequence>
<evidence type="ECO:0000313" key="1">
    <source>
        <dbReference type="EMBL" id="MFC7751337.1"/>
    </source>
</evidence>
<protein>
    <submittedName>
        <fullName evidence="1">Uncharacterized protein</fullName>
    </submittedName>
</protein>
<comment type="caution">
    <text evidence="1">The sequence shown here is derived from an EMBL/GenBank/DDBJ whole genome shotgun (WGS) entry which is preliminary data.</text>
</comment>
<proteinExistence type="predicted"/>